<accession>A0AAU9FN14</accession>
<gene>
    <name evidence="1" type="ORF">DMAD_05576</name>
</gene>
<evidence type="ECO:0000313" key="1">
    <source>
        <dbReference type="EMBL" id="BFF97087.1"/>
    </source>
</evidence>
<evidence type="ECO:0000313" key="2">
    <source>
        <dbReference type="Proteomes" id="UP001500889"/>
    </source>
</evidence>
<keyword evidence="2" id="KW-1185">Reference proteome</keyword>
<sequence length="134" mass="15275">MFEQDTSSDESENMQMNGQQTVAEPVHCVVMLKSFLTSNATITLSEFHMKGIRDGYKYVPKAADVEPPYYVEHYIPEMHMNLVVVSDIQLFSQHCDQFNPEMDTASYSCDVKMSSAEEPLMGFEDPLDVLYDVD</sequence>
<organism evidence="1 2">
    <name type="scientific">Drosophila madeirensis</name>
    <name type="common">Fruit fly</name>
    <dbReference type="NCBI Taxonomy" id="30013"/>
    <lineage>
        <taxon>Eukaryota</taxon>
        <taxon>Metazoa</taxon>
        <taxon>Ecdysozoa</taxon>
        <taxon>Arthropoda</taxon>
        <taxon>Hexapoda</taxon>
        <taxon>Insecta</taxon>
        <taxon>Pterygota</taxon>
        <taxon>Neoptera</taxon>
        <taxon>Endopterygota</taxon>
        <taxon>Diptera</taxon>
        <taxon>Brachycera</taxon>
        <taxon>Muscomorpha</taxon>
        <taxon>Ephydroidea</taxon>
        <taxon>Drosophilidae</taxon>
        <taxon>Drosophila</taxon>
        <taxon>Sophophora</taxon>
    </lineage>
</organism>
<name>A0AAU9FN14_DROMD</name>
<reference evidence="1 2" key="1">
    <citation type="submission" date="2024-02" db="EMBL/GenBank/DDBJ databases">
        <title>A chromosome-level genome assembly of Drosophila madeirensis, a fruit fly species endemic to Madeira island.</title>
        <authorList>
            <person name="Tomihara K."/>
            <person name="Llopart A."/>
            <person name="Yamamoto D."/>
        </authorList>
    </citation>
    <scope>NUCLEOTIDE SEQUENCE [LARGE SCALE GENOMIC DNA]</scope>
    <source>
        <strain evidence="1 2">RF1</strain>
    </source>
</reference>
<protein>
    <submittedName>
        <fullName evidence="1">Uncharacterized protein</fullName>
    </submittedName>
</protein>
<proteinExistence type="predicted"/>
<dbReference type="Proteomes" id="UP001500889">
    <property type="component" value="Chromosome J"/>
</dbReference>
<dbReference type="AlphaFoldDB" id="A0AAU9FN14"/>
<dbReference type="EMBL" id="AP029265">
    <property type="protein sequence ID" value="BFF97087.1"/>
    <property type="molecule type" value="Genomic_DNA"/>
</dbReference>